<protein>
    <recommendedName>
        <fullName evidence="2">K Homology domain-containing protein</fullName>
    </recommendedName>
</protein>
<evidence type="ECO:0000313" key="1">
    <source>
        <dbReference type="EMBL" id="QHS99600.1"/>
    </source>
</evidence>
<organism evidence="1">
    <name type="scientific">viral metagenome</name>
    <dbReference type="NCBI Taxonomy" id="1070528"/>
    <lineage>
        <taxon>unclassified sequences</taxon>
        <taxon>metagenomes</taxon>
        <taxon>organismal metagenomes</taxon>
    </lineage>
</organism>
<accession>A0A6C0C5B4</accession>
<sequence>MALYLNSSTPYKAFPSEFTRDAEGNVLDDYEFRVPISVEEEDIVMAKNIGVLPLDKYDPNFGEDMEIEFLLMVAKEEGDAHEDMMDELDELWNKDMDRMTCDVGPIMFGFQVPPSHTTQDVRIVLSKHGFCIGSIAGQKPNVYIPMNIEGAGKLSRHTPYRMDLMYKPQGKNLWCATKVYPKLDTEGMLVSVLGGGSEDGQGLYNYGPGPMVFNKHTHNSHFFQKYTFHVPAHKDSIGVIIGRDGKNIDALVSRELERRGYEECQTPCIYITPISDYLIKVVVLCGVDSFGYKELYELVSNMHS</sequence>
<reference evidence="1" key="1">
    <citation type="journal article" date="2020" name="Nature">
        <title>Giant virus diversity and host interactions through global metagenomics.</title>
        <authorList>
            <person name="Schulz F."/>
            <person name="Roux S."/>
            <person name="Paez-Espino D."/>
            <person name="Jungbluth S."/>
            <person name="Walsh D.A."/>
            <person name="Denef V.J."/>
            <person name="McMahon K.D."/>
            <person name="Konstantinidis K.T."/>
            <person name="Eloe-Fadrosh E.A."/>
            <person name="Kyrpides N.C."/>
            <person name="Woyke T."/>
        </authorList>
    </citation>
    <scope>NUCLEOTIDE SEQUENCE</scope>
    <source>
        <strain evidence="1">GVMAG-M-3300020187-37</strain>
    </source>
</reference>
<dbReference type="AlphaFoldDB" id="A0A6C0C5B4"/>
<dbReference type="EMBL" id="MN739345">
    <property type="protein sequence ID" value="QHS99600.1"/>
    <property type="molecule type" value="Genomic_DNA"/>
</dbReference>
<name>A0A6C0C5B4_9ZZZZ</name>
<proteinExistence type="predicted"/>
<evidence type="ECO:0008006" key="2">
    <source>
        <dbReference type="Google" id="ProtNLM"/>
    </source>
</evidence>